<accession>A0AAV9ZIR1</accession>
<feature type="region of interest" description="Disordered" evidence="1">
    <location>
        <begin position="1"/>
        <end position="30"/>
    </location>
</feature>
<dbReference type="EMBL" id="JAWWNJ010000139">
    <property type="protein sequence ID" value="KAK6984275.1"/>
    <property type="molecule type" value="Genomic_DNA"/>
</dbReference>
<dbReference type="Proteomes" id="UP001362999">
    <property type="component" value="Unassembled WGS sequence"/>
</dbReference>
<sequence length="152" mass="17037">MASLGEPKKGGPKTPQSIETKWREEGGFNVTDEDREAWKDFVKAHPHFKPFATSGWEHFQKVDDIVPSQARGRFVYNPAATQSTPAPPPTNSSTPPQRMTTLRRLLSRSPTGLRRTSEILSLPTPTILEVEHLRSLLQPPQSLLLPPLLRQP</sequence>
<dbReference type="AlphaFoldDB" id="A0AAV9ZIR1"/>
<dbReference type="EMBL" id="JAWWNJ010000139">
    <property type="protein sequence ID" value="KAK6984269.1"/>
    <property type="molecule type" value="Genomic_DNA"/>
</dbReference>
<name>A0AAV9ZIR1_9AGAR</name>
<evidence type="ECO:0000313" key="3">
    <source>
        <dbReference type="EMBL" id="KAK6984275.1"/>
    </source>
</evidence>
<keyword evidence="4" id="KW-1185">Reference proteome</keyword>
<organism evidence="3 4">
    <name type="scientific">Favolaschia claudopus</name>
    <dbReference type="NCBI Taxonomy" id="2862362"/>
    <lineage>
        <taxon>Eukaryota</taxon>
        <taxon>Fungi</taxon>
        <taxon>Dikarya</taxon>
        <taxon>Basidiomycota</taxon>
        <taxon>Agaricomycotina</taxon>
        <taxon>Agaricomycetes</taxon>
        <taxon>Agaricomycetidae</taxon>
        <taxon>Agaricales</taxon>
        <taxon>Marasmiineae</taxon>
        <taxon>Mycenaceae</taxon>
        <taxon>Favolaschia</taxon>
    </lineage>
</organism>
<comment type="caution">
    <text evidence="3">The sequence shown here is derived from an EMBL/GenBank/DDBJ whole genome shotgun (WGS) entry which is preliminary data.</text>
</comment>
<reference evidence="3 4" key="1">
    <citation type="journal article" date="2024" name="J Genomics">
        <title>Draft genome sequencing and assembly of Favolaschia claudopus CIRM-BRFM 2984 isolated from oak limbs.</title>
        <authorList>
            <person name="Navarro D."/>
            <person name="Drula E."/>
            <person name="Chaduli D."/>
            <person name="Cazenave R."/>
            <person name="Ahrendt S."/>
            <person name="Wang J."/>
            <person name="Lipzen A."/>
            <person name="Daum C."/>
            <person name="Barry K."/>
            <person name="Grigoriev I.V."/>
            <person name="Favel A."/>
            <person name="Rosso M.N."/>
            <person name="Martin F."/>
        </authorList>
    </citation>
    <scope>NUCLEOTIDE SEQUENCE [LARGE SCALE GENOMIC DNA]</scope>
    <source>
        <strain evidence="3 4">CIRM-BRFM 2984</strain>
    </source>
</reference>
<evidence type="ECO:0000313" key="2">
    <source>
        <dbReference type="EMBL" id="KAK6984269.1"/>
    </source>
</evidence>
<gene>
    <name evidence="2" type="ORF">R3P38DRAFT_3375119</name>
    <name evidence="3" type="ORF">R3P38DRAFT_3375122</name>
</gene>
<feature type="region of interest" description="Disordered" evidence="1">
    <location>
        <begin position="75"/>
        <end position="98"/>
    </location>
</feature>
<proteinExistence type="predicted"/>
<protein>
    <submittedName>
        <fullName evidence="3">Uncharacterized protein</fullName>
    </submittedName>
</protein>
<evidence type="ECO:0000313" key="4">
    <source>
        <dbReference type="Proteomes" id="UP001362999"/>
    </source>
</evidence>
<evidence type="ECO:0000256" key="1">
    <source>
        <dbReference type="SAM" id="MobiDB-lite"/>
    </source>
</evidence>